<gene>
    <name evidence="2" type="ORF">CKM354_001220500</name>
</gene>
<feature type="region of interest" description="Disordered" evidence="1">
    <location>
        <begin position="235"/>
        <end position="256"/>
    </location>
</feature>
<feature type="compositionally biased region" description="Acidic residues" evidence="1">
    <location>
        <begin position="246"/>
        <end position="256"/>
    </location>
</feature>
<protein>
    <submittedName>
        <fullName evidence="2">Uncharacterized protein</fullName>
    </submittedName>
</protein>
<comment type="caution">
    <text evidence="2">The sequence shown here is derived from an EMBL/GenBank/DDBJ whole genome shotgun (WGS) entry which is preliminary data.</text>
</comment>
<reference evidence="2 3" key="1">
    <citation type="submission" date="2021-01" db="EMBL/GenBank/DDBJ databases">
        <title>Cercospora kikuchii MAFF 305040 whole genome shotgun sequence.</title>
        <authorList>
            <person name="Kashiwa T."/>
            <person name="Suzuki T."/>
        </authorList>
    </citation>
    <scope>NUCLEOTIDE SEQUENCE [LARGE SCALE GENOMIC DNA]</scope>
    <source>
        <strain evidence="2 3">MAFF 305040</strain>
    </source>
</reference>
<sequence length="319" mass="36280">MSLFPSVPSQLRHHEMARSLRAESETLSSAAAGRVRLIASATTDDLTQAFHVLHLIDLLRRLQMVLCLTLKRRRYTSQPPRDRATLLENILRTDRFKQLLGNHFEVVQVQDGREWRRRTAGPDAPCLVKPMDHKFLKLPDYSLLEDIPDNCFELGGCEEVIDEPRQFLLVIHPEGRDNIELFEVPERIATPFPLAPAAVAELVECSNCKHMVRRADLSTACCTFHPGVISDRDLPFSESSDASSVSEEESSSPDDFSDYSWTCCGRRNGAQGCMPERRHLLASEVAPEKQSKYDDRRQISWDLRKRVGRNRYSTSESEG</sequence>
<dbReference type="GeneID" id="68297780"/>
<organism evidence="2 3">
    <name type="scientific">Cercospora kikuchii</name>
    <dbReference type="NCBI Taxonomy" id="84275"/>
    <lineage>
        <taxon>Eukaryota</taxon>
        <taxon>Fungi</taxon>
        <taxon>Dikarya</taxon>
        <taxon>Ascomycota</taxon>
        <taxon>Pezizomycotina</taxon>
        <taxon>Dothideomycetes</taxon>
        <taxon>Dothideomycetidae</taxon>
        <taxon>Mycosphaerellales</taxon>
        <taxon>Mycosphaerellaceae</taxon>
        <taxon>Cercospora</taxon>
    </lineage>
</organism>
<keyword evidence="3" id="KW-1185">Reference proteome</keyword>
<evidence type="ECO:0000313" key="2">
    <source>
        <dbReference type="EMBL" id="GIZ49170.1"/>
    </source>
</evidence>
<evidence type="ECO:0000256" key="1">
    <source>
        <dbReference type="SAM" id="MobiDB-lite"/>
    </source>
</evidence>
<proteinExistence type="predicted"/>
<evidence type="ECO:0000313" key="3">
    <source>
        <dbReference type="Proteomes" id="UP000825890"/>
    </source>
</evidence>
<dbReference type="EMBL" id="BOLY01000009">
    <property type="protein sequence ID" value="GIZ49170.1"/>
    <property type="molecule type" value="Genomic_DNA"/>
</dbReference>
<accession>A0A9P3FLK1</accession>
<dbReference type="OrthoDB" id="3642617at2759"/>
<dbReference type="RefSeq" id="XP_044663657.1">
    <property type="nucleotide sequence ID" value="XM_044807722.1"/>
</dbReference>
<dbReference type="AlphaFoldDB" id="A0A9P3FLK1"/>
<dbReference type="Proteomes" id="UP000825890">
    <property type="component" value="Unassembled WGS sequence"/>
</dbReference>
<name>A0A9P3FLK1_9PEZI</name>